<name>A0ABS8C1L5_9ALTE</name>
<dbReference type="EMBL" id="JAEINI020000002">
    <property type="protein sequence ID" value="MCB5226229.1"/>
    <property type="molecule type" value="Genomic_DNA"/>
</dbReference>
<comment type="caution">
    <text evidence="1">The sequence shown here is derived from an EMBL/GenBank/DDBJ whole genome shotgun (WGS) entry which is preliminary data.</text>
</comment>
<proteinExistence type="predicted"/>
<organism evidence="1 2">
    <name type="scientific">Alishewanella maricola</name>
    <dbReference type="NCBI Taxonomy" id="2795740"/>
    <lineage>
        <taxon>Bacteria</taxon>
        <taxon>Pseudomonadati</taxon>
        <taxon>Pseudomonadota</taxon>
        <taxon>Gammaproteobacteria</taxon>
        <taxon>Alteromonadales</taxon>
        <taxon>Alteromonadaceae</taxon>
        <taxon>Alishewanella</taxon>
    </lineage>
</organism>
<evidence type="ECO:0000313" key="2">
    <source>
        <dbReference type="Proteomes" id="UP000633814"/>
    </source>
</evidence>
<keyword evidence="2" id="KW-1185">Reference proteome</keyword>
<evidence type="ECO:0000313" key="1">
    <source>
        <dbReference type="EMBL" id="MCB5226229.1"/>
    </source>
</evidence>
<reference evidence="1 2" key="1">
    <citation type="submission" date="2021-10" db="EMBL/GenBank/DDBJ databases">
        <title>Alishewanella koreense sp. nov. isolated from seawater of southwestern coast in South Korea and the proposal for the reclassification of Rheinheimera perlucida and Rheinheimera tuosuensis as Arsukibacterium perlucida and Arsukibacterium tuosuensis.</title>
        <authorList>
            <person name="Kim K.H."/>
            <person name="Ruan W."/>
            <person name="Kim K.R."/>
            <person name="Baek J.H."/>
            <person name="Jeon C.O."/>
        </authorList>
    </citation>
    <scope>NUCLEOTIDE SEQUENCE [LARGE SCALE GENOMIC DNA]</scope>
    <source>
        <strain evidence="1 2">16-MA</strain>
    </source>
</reference>
<sequence length="105" mass="11664">MSIKIINIGPEPSLSQRLAAAHYVAARNIADVGISTIRCLMWPKMEFTHNDVVNFAAWLLASAQSAVLQVLPQHAIDSLSTDLSERLSFVCDFEQQDDKAHDQEI</sequence>
<gene>
    <name evidence="1" type="ORF">JAO78_005305</name>
</gene>
<dbReference type="RefSeq" id="WP_226750315.1">
    <property type="nucleotide sequence ID" value="NZ_JAEINI020000002.1"/>
</dbReference>
<protein>
    <submittedName>
        <fullName evidence="1">Uncharacterized protein</fullName>
    </submittedName>
</protein>
<accession>A0ABS8C1L5</accession>
<dbReference type="Proteomes" id="UP000633814">
    <property type="component" value="Unassembled WGS sequence"/>
</dbReference>